<protein>
    <submittedName>
        <fullName evidence="1">Uncharacterized protein</fullName>
    </submittedName>
</protein>
<sequence length="49" mass="6144">MKFIFQKMIKEESIQYLESLEYLQELQYKSLVMYQLTLQLQQRRILTKK</sequence>
<organism evidence="1">
    <name type="scientific">uncultured marine virus</name>
    <dbReference type="NCBI Taxonomy" id="186617"/>
    <lineage>
        <taxon>Viruses</taxon>
        <taxon>environmental samples</taxon>
    </lineage>
</organism>
<dbReference type="EMBL" id="KR029581">
    <property type="protein sequence ID" value="AKH46343.1"/>
    <property type="molecule type" value="Genomic_DNA"/>
</dbReference>
<evidence type="ECO:0000313" key="1">
    <source>
        <dbReference type="EMBL" id="AKH46343.1"/>
    </source>
</evidence>
<proteinExistence type="predicted"/>
<reference evidence="1" key="2">
    <citation type="submission" date="2015-03" db="EMBL/GenBank/DDBJ databases">
        <authorList>
            <person name="Chow C.-E.T."/>
            <person name="Winget D.M."/>
            <person name="White R.A.III."/>
            <person name="Hallam S.J."/>
            <person name="Suttle C.A."/>
        </authorList>
    </citation>
    <scope>NUCLEOTIDE SEQUENCE</scope>
    <source>
        <strain evidence="1">Anoxic3_6</strain>
    </source>
</reference>
<accession>A0A0F7L4C4</accession>
<reference evidence="1" key="1">
    <citation type="journal article" date="2015" name="Front. Microbiol.">
        <title>Combining genomic sequencing methods to explore viral diversity and reveal potential virus-host interactions.</title>
        <authorList>
            <person name="Chow C.E."/>
            <person name="Winget D.M."/>
            <person name="White R.A.III."/>
            <person name="Hallam S.J."/>
            <person name="Suttle C.A."/>
        </authorList>
    </citation>
    <scope>NUCLEOTIDE SEQUENCE</scope>
    <source>
        <strain evidence="1">Anoxic3_6</strain>
    </source>
</reference>
<name>A0A0F7L4C4_9VIRU</name>